<keyword evidence="2" id="KW-1185">Reference proteome</keyword>
<evidence type="ECO:0000313" key="1">
    <source>
        <dbReference type="EMBL" id="MBD8504979.1"/>
    </source>
</evidence>
<name>A0A927PKN7_9ACTN</name>
<protein>
    <submittedName>
        <fullName evidence="1">Copper amine oxidase</fullName>
    </submittedName>
</protein>
<dbReference type="Proteomes" id="UP000642993">
    <property type="component" value="Unassembled WGS sequence"/>
</dbReference>
<dbReference type="AlphaFoldDB" id="A0A927PKN7"/>
<comment type="caution">
    <text evidence="1">The sequence shown here is derived from an EMBL/GenBank/DDBJ whole genome shotgun (WGS) entry which is preliminary data.</text>
</comment>
<dbReference type="RefSeq" id="WP_192037472.1">
    <property type="nucleotide sequence ID" value="NZ_JACYWE010000001.1"/>
</dbReference>
<evidence type="ECO:0000313" key="2">
    <source>
        <dbReference type="Proteomes" id="UP000642993"/>
    </source>
</evidence>
<accession>A0A927PKN7</accession>
<sequence>MLKISKTQLAALATAGVLAGGVVTVGTTSSFLDRTYTPGEIVLVQDSSVTAEELRIILERQLGQHAMLAVEAMRAGVAGQPQFDAAAASLGQNTEDLTESIRLVYGDEAAGQFNELWSNHIGFFVDFTVGLAEDDQQAQDEAIQRLDQYRADFGGFLDGATDGELPANAVADLLQMHVDQLVEQVRAYAAGDYTTAAAQTREAYAHMFGTAQGLAGAISTTQDGITGSVENQAIDLRSGLGQQLGEHAQLAVQAMRAGVTGGEDFEALAGALNENTQDLTASISGVFGEEGGQAFMEMWSDHIDFFVQYTVGVAEEDEQAQEDALERLSQYRQDFSQFLDTASNGNIPADVVADGLQTHVNQLVAQIDAYHAGDYETAFSEAYDAYTHMYGTAEALAAGIVAFMSDSMPAGGVETGAGGAVK</sequence>
<organism evidence="1 2">
    <name type="scientific">Lolliginicoccus lacisalsi</name>
    <dbReference type="NCBI Taxonomy" id="2742202"/>
    <lineage>
        <taxon>Bacteria</taxon>
        <taxon>Bacillati</taxon>
        <taxon>Actinomycetota</taxon>
        <taxon>Actinomycetes</taxon>
        <taxon>Mycobacteriales</taxon>
        <taxon>Hoyosellaceae</taxon>
        <taxon>Lolliginicoccus</taxon>
    </lineage>
</organism>
<gene>
    <name evidence="1" type="ORF">HT102_00560</name>
</gene>
<dbReference type="EMBL" id="JACYWE010000001">
    <property type="protein sequence ID" value="MBD8504979.1"/>
    <property type="molecule type" value="Genomic_DNA"/>
</dbReference>
<proteinExistence type="predicted"/>
<reference evidence="1" key="1">
    <citation type="submission" date="2020-09" db="EMBL/GenBank/DDBJ databases">
        <title>Hoyosella lacisalsi sp. nov., a halotolerant actinobacterium isolated from soil of Lake Gudzhirganskoe.</title>
        <authorList>
            <person name="Yang Q."/>
            <person name="Guo P.Y."/>
            <person name="Liu S.W."/>
            <person name="Li F.N."/>
            <person name="Sun C.H."/>
        </authorList>
    </citation>
    <scope>NUCLEOTIDE SEQUENCE</scope>
    <source>
        <strain evidence="1">G463</strain>
    </source>
</reference>